<accession>A0AAV8Y8D7</accession>
<feature type="domain" description="DDE Tnp4" evidence="3">
    <location>
        <begin position="9"/>
        <end position="87"/>
    </location>
</feature>
<dbReference type="EMBL" id="JANEYF010002341">
    <property type="protein sequence ID" value="KAJ8947810.1"/>
    <property type="molecule type" value="Genomic_DNA"/>
</dbReference>
<protein>
    <recommendedName>
        <fullName evidence="3">DDE Tnp4 domain-containing protein</fullName>
    </recommendedName>
</protein>
<dbReference type="InterPro" id="IPR027806">
    <property type="entry name" value="HARBI1_dom"/>
</dbReference>
<reference evidence="4" key="1">
    <citation type="journal article" date="2023" name="Insect Mol. Biol.">
        <title>Genome sequencing provides insights into the evolution of gene families encoding plant cell wall-degrading enzymes in longhorned beetles.</title>
        <authorList>
            <person name="Shin N.R."/>
            <person name="Okamura Y."/>
            <person name="Kirsch R."/>
            <person name="Pauchet Y."/>
        </authorList>
    </citation>
    <scope>NUCLEOTIDE SEQUENCE</scope>
    <source>
        <strain evidence="4">RBIC_L_NR</strain>
    </source>
</reference>
<dbReference type="Pfam" id="PF13359">
    <property type="entry name" value="DDE_Tnp_4"/>
    <property type="match status" value="1"/>
</dbReference>
<evidence type="ECO:0000256" key="1">
    <source>
        <dbReference type="ARBA" id="ARBA00001968"/>
    </source>
</evidence>
<evidence type="ECO:0000259" key="3">
    <source>
        <dbReference type="Pfam" id="PF13359"/>
    </source>
</evidence>
<sequence length="152" mass="17571">MNEEKPIPHVIVADAAFGLSSSILKPYPFKGMTREERIFNYRLSRARRVVENTFGILANRFRVLLNVIPLKPSKVKVITQACVALHNFLKKESNLQYVGVNPEEDIDRRFRFVYGLSKQKGNRPKTEALRIREEFKEYVNGCGSVPWQDSMI</sequence>
<proteinExistence type="predicted"/>
<organism evidence="4 5">
    <name type="scientific">Rhamnusium bicolor</name>
    <dbReference type="NCBI Taxonomy" id="1586634"/>
    <lineage>
        <taxon>Eukaryota</taxon>
        <taxon>Metazoa</taxon>
        <taxon>Ecdysozoa</taxon>
        <taxon>Arthropoda</taxon>
        <taxon>Hexapoda</taxon>
        <taxon>Insecta</taxon>
        <taxon>Pterygota</taxon>
        <taxon>Neoptera</taxon>
        <taxon>Endopterygota</taxon>
        <taxon>Coleoptera</taxon>
        <taxon>Polyphaga</taxon>
        <taxon>Cucujiformia</taxon>
        <taxon>Chrysomeloidea</taxon>
        <taxon>Cerambycidae</taxon>
        <taxon>Lepturinae</taxon>
        <taxon>Rhagiini</taxon>
        <taxon>Rhamnusium</taxon>
    </lineage>
</organism>
<keyword evidence="2" id="KW-0479">Metal-binding</keyword>
<gene>
    <name evidence="4" type="ORF">NQ314_008547</name>
</gene>
<name>A0AAV8Y8D7_9CUCU</name>
<evidence type="ECO:0000313" key="5">
    <source>
        <dbReference type="Proteomes" id="UP001162156"/>
    </source>
</evidence>
<keyword evidence="5" id="KW-1185">Reference proteome</keyword>
<evidence type="ECO:0000313" key="4">
    <source>
        <dbReference type="EMBL" id="KAJ8947810.1"/>
    </source>
</evidence>
<dbReference type="Proteomes" id="UP001162156">
    <property type="component" value="Unassembled WGS sequence"/>
</dbReference>
<dbReference type="GO" id="GO:0046872">
    <property type="term" value="F:metal ion binding"/>
    <property type="evidence" value="ECO:0007669"/>
    <property type="project" value="UniProtKB-KW"/>
</dbReference>
<comment type="caution">
    <text evidence="4">The sequence shown here is derived from an EMBL/GenBank/DDBJ whole genome shotgun (WGS) entry which is preliminary data.</text>
</comment>
<evidence type="ECO:0000256" key="2">
    <source>
        <dbReference type="ARBA" id="ARBA00022723"/>
    </source>
</evidence>
<comment type="cofactor">
    <cofactor evidence="1">
        <name>a divalent metal cation</name>
        <dbReference type="ChEBI" id="CHEBI:60240"/>
    </cofactor>
</comment>
<dbReference type="AlphaFoldDB" id="A0AAV8Y8D7"/>